<comment type="caution">
    <text evidence="28">The sequence shown here is derived from an EMBL/GenBank/DDBJ whole genome shotgun (WGS) entry which is preliminary data.</text>
</comment>
<dbReference type="FunFam" id="1.10.3810.10:FF:000001">
    <property type="entry name" value="Penicillin-binding protein 1A"/>
    <property type="match status" value="1"/>
</dbReference>
<dbReference type="GO" id="GO:0009252">
    <property type="term" value="P:peptidoglycan biosynthetic process"/>
    <property type="evidence" value="ECO:0007669"/>
    <property type="project" value="UniProtKB-KW"/>
</dbReference>
<evidence type="ECO:0000256" key="26">
    <source>
        <dbReference type="ARBA" id="ARBA00060592"/>
    </source>
</evidence>
<evidence type="ECO:0000256" key="16">
    <source>
        <dbReference type="ARBA" id="ARBA00022968"/>
    </source>
</evidence>
<dbReference type="GO" id="GO:0008955">
    <property type="term" value="F:peptidoglycan glycosyltransferase activity"/>
    <property type="evidence" value="ECO:0007669"/>
    <property type="project" value="UniProtKB-EC"/>
</dbReference>
<dbReference type="InterPro" id="IPR001264">
    <property type="entry name" value="Glyco_trans_51"/>
</dbReference>
<evidence type="ECO:0000313" key="28">
    <source>
        <dbReference type="EMBL" id="HIS78743.1"/>
    </source>
</evidence>
<keyword evidence="19" id="KW-0472">Membrane</keyword>
<evidence type="ECO:0000256" key="13">
    <source>
        <dbReference type="ARBA" id="ARBA00022692"/>
    </source>
</evidence>
<dbReference type="InterPro" id="IPR023346">
    <property type="entry name" value="Lysozyme-like_dom_sf"/>
</dbReference>
<evidence type="ECO:0000313" key="29">
    <source>
        <dbReference type="Proteomes" id="UP000824141"/>
    </source>
</evidence>
<dbReference type="GO" id="GO:0009002">
    <property type="term" value="F:serine-type D-Ala-D-Ala carboxypeptidase activity"/>
    <property type="evidence" value="ECO:0007669"/>
    <property type="project" value="UniProtKB-EC"/>
</dbReference>
<evidence type="ECO:0000256" key="6">
    <source>
        <dbReference type="ARBA" id="ARBA00012448"/>
    </source>
</evidence>
<evidence type="ECO:0000256" key="21">
    <source>
        <dbReference type="ARBA" id="ARBA00023268"/>
    </source>
</evidence>
<evidence type="ECO:0000256" key="14">
    <source>
        <dbReference type="ARBA" id="ARBA00022801"/>
    </source>
</evidence>
<evidence type="ECO:0000256" key="7">
    <source>
        <dbReference type="ARBA" id="ARBA00018638"/>
    </source>
</evidence>
<keyword evidence="9" id="KW-0121">Carboxypeptidase</keyword>
<evidence type="ECO:0000256" key="17">
    <source>
        <dbReference type="ARBA" id="ARBA00022984"/>
    </source>
</evidence>
<dbReference type="SUPFAM" id="SSF53955">
    <property type="entry name" value="Lysozyme-like"/>
    <property type="match status" value="1"/>
</dbReference>
<evidence type="ECO:0000256" key="20">
    <source>
        <dbReference type="ARBA" id="ARBA00023251"/>
    </source>
</evidence>
<reference evidence="28" key="2">
    <citation type="journal article" date="2021" name="PeerJ">
        <title>Extensive microbial diversity within the chicken gut microbiome revealed by metagenomics and culture.</title>
        <authorList>
            <person name="Gilroy R."/>
            <person name="Ravi A."/>
            <person name="Getino M."/>
            <person name="Pursley I."/>
            <person name="Horton D.L."/>
            <person name="Alikhan N.F."/>
            <person name="Baker D."/>
            <person name="Gharbi K."/>
            <person name="Hall N."/>
            <person name="Watson M."/>
            <person name="Adriaenssens E.M."/>
            <person name="Foster-Nyarko E."/>
            <person name="Jarju S."/>
            <person name="Secka A."/>
            <person name="Antonio M."/>
            <person name="Oren A."/>
            <person name="Chaudhuri R.R."/>
            <person name="La Ragione R."/>
            <person name="Hildebrand F."/>
            <person name="Pallen M.J."/>
        </authorList>
    </citation>
    <scope>NUCLEOTIDE SEQUENCE</scope>
    <source>
        <strain evidence="28">6086</strain>
    </source>
</reference>
<sequence>MKWIRRIGKLVLAVVTAVFCLGILAAAVFGVKGYLMSREALEKEPVAQMAEEIRSMEHFTTFDELPDLYVKAVVAAEDQRFWTHGGYDLIAIGRALWNDLRTLSFAEGGSTITQQLAKNQYFTQEKRLERKFAEIFVAVEMESVCSKQEIFELYVNTIYFGSGYYGIYDAAMGYYNKEPSELTDTECVMLAGLPNAPSAYSPDVSPELAGQRMRQVIRCMTEQGVLSEEEASRLFGKQ</sequence>
<feature type="domain" description="Glycosyl transferase family 51" evidence="27">
    <location>
        <begin position="54"/>
        <end position="220"/>
    </location>
</feature>
<dbReference type="GO" id="GO:0046677">
    <property type="term" value="P:response to antibiotic"/>
    <property type="evidence" value="ECO:0007669"/>
    <property type="project" value="UniProtKB-KW"/>
</dbReference>
<reference evidence="28" key="1">
    <citation type="submission" date="2020-10" db="EMBL/GenBank/DDBJ databases">
        <authorList>
            <person name="Gilroy R."/>
        </authorList>
    </citation>
    <scope>NUCLEOTIDE SEQUENCE</scope>
    <source>
        <strain evidence="28">6086</strain>
    </source>
</reference>
<keyword evidence="20" id="KW-0046">Antibiotic resistance</keyword>
<keyword evidence="10" id="KW-0645">Protease</keyword>
<dbReference type="PANTHER" id="PTHR32282:SF33">
    <property type="entry name" value="PEPTIDOGLYCAN GLYCOSYLTRANSFERASE"/>
    <property type="match status" value="1"/>
</dbReference>
<keyword evidence="8" id="KW-1003">Cell membrane</keyword>
<dbReference type="Gene3D" id="1.10.3810.10">
    <property type="entry name" value="Biosynthetic peptidoglycan transglycosylase-like"/>
    <property type="match status" value="1"/>
</dbReference>
<evidence type="ECO:0000256" key="5">
    <source>
        <dbReference type="ARBA" id="ARBA00007739"/>
    </source>
</evidence>
<evidence type="ECO:0000256" key="2">
    <source>
        <dbReference type="ARBA" id="ARBA00004401"/>
    </source>
</evidence>
<comment type="pathway">
    <text evidence="3">Cell wall biogenesis; peptidoglycan biosynthesis.</text>
</comment>
<evidence type="ECO:0000256" key="19">
    <source>
        <dbReference type="ARBA" id="ARBA00023136"/>
    </source>
</evidence>
<keyword evidence="15" id="KW-0133">Cell shape</keyword>
<proteinExistence type="inferred from homology"/>
<comment type="subcellular location">
    <subcellularLocation>
        <location evidence="2">Cell membrane</location>
        <topology evidence="2">Single-pass type II membrane protein</topology>
    </subcellularLocation>
</comment>
<dbReference type="AlphaFoldDB" id="A0A9D1K319"/>
<comment type="pathway">
    <text evidence="26">Glycan biosynthesis.</text>
</comment>
<comment type="similarity">
    <text evidence="5">In the N-terminal section; belongs to the glycosyltransferase 51 family.</text>
</comment>
<evidence type="ECO:0000256" key="9">
    <source>
        <dbReference type="ARBA" id="ARBA00022645"/>
    </source>
</evidence>
<evidence type="ECO:0000256" key="4">
    <source>
        <dbReference type="ARBA" id="ARBA00007090"/>
    </source>
</evidence>
<evidence type="ECO:0000256" key="1">
    <source>
        <dbReference type="ARBA" id="ARBA00002624"/>
    </source>
</evidence>
<evidence type="ECO:0000256" key="10">
    <source>
        <dbReference type="ARBA" id="ARBA00022670"/>
    </source>
</evidence>
<dbReference type="GO" id="GO:0071555">
    <property type="term" value="P:cell wall organization"/>
    <property type="evidence" value="ECO:0007669"/>
    <property type="project" value="UniProtKB-KW"/>
</dbReference>
<dbReference type="EC" id="2.4.99.28" evidence="24"/>
<protein>
    <recommendedName>
        <fullName evidence="7">Penicillin-binding protein 1A</fullName>
        <ecNumber evidence="24">2.4.99.28</ecNumber>
        <ecNumber evidence="6">3.4.16.4</ecNumber>
    </recommendedName>
</protein>
<dbReference type="Proteomes" id="UP000824141">
    <property type="component" value="Unassembled WGS sequence"/>
</dbReference>
<dbReference type="GO" id="GO:0006508">
    <property type="term" value="P:proteolysis"/>
    <property type="evidence" value="ECO:0007669"/>
    <property type="project" value="UniProtKB-KW"/>
</dbReference>
<evidence type="ECO:0000256" key="25">
    <source>
        <dbReference type="ARBA" id="ARBA00049902"/>
    </source>
</evidence>
<evidence type="ECO:0000256" key="18">
    <source>
        <dbReference type="ARBA" id="ARBA00022989"/>
    </source>
</evidence>
<evidence type="ECO:0000256" key="15">
    <source>
        <dbReference type="ARBA" id="ARBA00022960"/>
    </source>
</evidence>
<comment type="function">
    <text evidence="1">Cell wall formation. Synthesis of cross-linked peptidoglycan from the lipid intermediates. The enzyme has a penicillin-insensitive transglycosylase N-terminal domain (formation of linear glycan strands) and a penicillin-sensitive transpeptidase C-terminal domain (cross-linking of the peptide subunits).</text>
</comment>
<evidence type="ECO:0000256" key="3">
    <source>
        <dbReference type="ARBA" id="ARBA00004752"/>
    </source>
</evidence>
<dbReference type="GO" id="GO:0005886">
    <property type="term" value="C:plasma membrane"/>
    <property type="evidence" value="ECO:0007669"/>
    <property type="project" value="UniProtKB-SubCell"/>
</dbReference>
<keyword evidence="16" id="KW-0735">Signal-anchor</keyword>
<dbReference type="InterPro" id="IPR036950">
    <property type="entry name" value="PBP_transglycosylase"/>
</dbReference>
<keyword evidence="13" id="KW-0812">Transmembrane</keyword>
<evidence type="ECO:0000256" key="22">
    <source>
        <dbReference type="ARBA" id="ARBA00023316"/>
    </source>
</evidence>
<keyword evidence="22" id="KW-0961">Cell wall biogenesis/degradation</keyword>
<evidence type="ECO:0000256" key="23">
    <source>
        <dbReference type="ARBA" id="ARBA00034000"/>
    </source>
</evidence>
<comment type="similarity">
    <text evidence="4">In the C-terminal section; belongs to the transpeptidase family.</text>
</comment>
<gene>
    <name evidence="28" type="ORF">IAD03_05165</name>
</gene>
<evidence type="ECO:0000259" key="27">
    <source>
        <dbReference type="Pfam" id="PF00912"/>
    </source>
</evidence>
<evidence type="ECO:0000256" key="8">
    <source>
        <dbReference type="ARBA" id="ARBA00022475"/>
    </source>
</evidence>
<dbReference type="Pfam" id="PF00912">
    <property type="entry name" value="Transgly"/>
    <property type="match status" value="1"/>
</dbReference>
<keyword evidence="18" id="KW-1133">Transmembrane helix</keyword>
<keyword evidence="12" id="KW-0808">Transferase</keyword>
<keyword evidence="14" id="KW-0378">Hydrolase</keyword>
<comment type="catalytic activity">
    <reaction evidence="23">
        <text>Preferential cleavage: (Ac)2-L-Lys-D-Ala-|-D-Ala. Also transpeptidation of peptidyl-alanyl moieties that are N-acyl substituents of D-alanine.</text>
        <dbReference type="EC" id="3.4.16.4"/>
    </reaction>
</comment>
<dbReference type="PANTHER" id="PTHR32282">
    <property type="entry name" value="BINDING PROTEIN TRANSPEPTIDASE, PUTATIVE-RELATED"/>
    <property type="match status" value="1"/>
</dbReference>
<accession>A0A9D1K319</accession>
<keyword evidence="11" id="KW-0328">Glycosyltransferase</keyword>
<evidence type="ECO:0000256" key="24">
    <source>
        <dbReference type="ARBA" id="ARBA00044770"/>
    </source>
</evidence>
<dbReference type="InterPro" id="IPR050396">
    <property type="entry name" value="Glycosyltr_51/Transpeptidase"/>
</dbReference>
<keyword evidence="21" id="KW-0511">Multifunctional enzyme</keyword>
<dbReference type="GO" id="GO:0008360">
    <property type="term" value="P:regulation of cell shape"/>
    <property type="evidence" value="ECO:0007669"/>
    <property type="project" value="UniProtKB-KW"/>
</dbReference>
<dbReference type="EMBL" id="DVJM01000104">
    <property type="protein sequence ID" value="HIS78743.1"/>
    <property type="molecule type" value="Genomic_DNA"/>
</dbReference>
<comment type="catalytic activity">
    <reaction evidence="25">
        <text>[GlcNAc-(1-&gt;4)-Mur2Ac(oyl-L-Ala-gamma-D-Glu-L-Lys-D-Ala-D-Ala)](n)-di-trans,octa-cis-undecaprenyl diphosphate + beta-D-GlcNAc-(1-&gt;4)-Mur2Ac(oyl-L-Ala-gamma-D-Glu-L-Lys-D-Ala-D-Ala)-di-trans,octa-cis-undecaprenyl diphosphate = [GlcNAc-(1-&gt;4)-Mur2Ac(oyl-L-Ala-gamma-D-Glu-L-Lys-D-Ala-D-Ala)](n+1)-di-trans,octa-cis-undecaprenyl diphosphate + di-trans,octa-cis-undecaprenyl diphosphate + H(+)</text>
        <dbReference type="Rhea" id="RHEA:23708"/>
        <dbReference type="Rhea" id="RHEA-COMP:9602"/>
        <dbReference type="Rhea" id="RHEA-COMP:9603"/>
        <dbReference type="ChEBI" id="CHEBI:15378"/>
        <dbReference type="ChEBI" id="CHEBI:58405"/>
        <dbReference type="ChEBI" id="CHEBI:60033"/>
        <dbReference type="ChEBI" id="CHEBI:78435"/>
        <dbReference type="EC" id="2.4.99.28"/>
    </reaction>
</comment>
<keyword evidence="17" id="KW-0573">Peptidoglycan synthesis</keyword>
<dbReference type="EC" id="3.4.16.4" evidence="6"/>
<organism evidence="28 29">
    <name type="scientific">Candidatus Caccousia stercoris</name>
    <dbReference type="NCBI Taxonomy" id="2840723"/>
    <lineage>
        <taxon>Bacteria</taxon>
        <taxon>Bacillati</taxon>
        <taxon>Bacillota</taxon>
        <taxon>Clostridia</taxon>
        <taxon>Eubacteriales</taxon>
        <taxon>Oscillospiraceae</taxon>
        <taxon>Oscillospiraceae incertae sedis</taxon>
        <taxon>Candidatus Caccousia</taxon>
    </lineage>
</organism>
<evidence type="ECO:0000256" key="11">
    <source>
        <dbReference type="ARBA" id="ARBA00022676"/>
    </source>
</evidence>
<evidence type="ECO:0000256" key="12">
    <source>
        <dbReference type="ARBA" id="ARBA00022679"/>
    </source>
</evidence>
<name>A0A9D1K319_9FIRM</name>